<gene>
    <name evidence="1" type="ORF">QTP70_004801</name>
</gene>
<dbReference type="EMBL" id="JAUCMX010000009">
    <property type="protein sequence ID" value="KAK3535147.1"/>
    <property type="molecule type" value="Genomic_DNA"/>
</dbReference>
<sequence>MLDMELPGRRQRGRPKRSTLTDKVLQVPFGKLQADCHVPFTEEWLPPGHRPDWWSTAEMVVLLEDSPLSTEKHWSSFRVTIGFLVTSQTKALLPLIAQFGRAVRSTKSSGGSKLLPFMDDEGHCAYWDP</sequence>
<keyword evidence="2" id="KW-1185">Reference proteome</keyword>
<evidence type="ECO:0000313" key="1">
    <source>
        <dbReference type="EMBL" id="KAK3535147.1"/>
    </source>
</evidence>
<reference evidence="1" key="1">
    <citation type="submission" date="2023-06" db="EMBL/GenBank/DDBJ databases">
        <title>Male Hemibagrus guttatus genome.</title>
        <authorList>
            <person name="Bian C."/>
        </authorList>
    </citation>
    <scope>NUCLEOTIDE SEQUENCE</scope>
    <source>
        <strain evidence="1">Male_cb2023</strain>
        <tissue evidence="1">Muscle</tissue>
    </source>
</reference>
<dbReference type="AlphaFoldDB" id="A0AAE0QXS4"/>
<accession>A0AAE0QXS4</accession>
<protein>
    <submittedName>
        <fullName evidence="1">Uncharacterized protein</fullName>
    </submittedName>
</protein>
<comment type="caution">
    <text evidence="1">The sequence shown here is derived from an EMBL/GenBank/DDBJ whole genome shotgun (WGS) entry which is preliminary data.</text>
</comment>
<organism evidence="1 2">
    <name type="scientific">Hemibagrus guttatus</name>
    <dbReference type="NCBI Taxonomy" id="175788"/>
    <lineage>
        <taxon>Eukaryota</taxon>
        <taxon>Metazoa</taxon>
        <taxon>Chordata</taxon>
        <taxon>Craniata</taxon>
        <taxon>Vertebrata</taxon>
        <taxon>Euteleostomi</taxon>
        <taxon>Actinopterygii</taxon>
        <taxon>Neopterygii</taxon>
        <taxon>Teleostei</taxon>
        <taxon>Ostariophysi</taxon>
        <taxon>Siluriformes</taxon>
        <taxon>Bagridae</taxon>
        <taxon>Hemibagrus</taxon>
    </lineage>
</organism>
<name>A0AAE0QXS4_9TELE</name>
<proteinExistence type="predicted"/>
<evidence type="ECO:0000313" key="2">
    <source>
        <dbReference type="Proteomes" id="UP001274896"/>
    </source>
</evidence>
<dbReference type="Proteomes" id="UP001274896">
    <property type="component" value="Unassembled WGS sequence"/>
</dbReference>